<accession>A0ABU4HL84</accession>
<comment type="caution">
    <text evidence="1">The sequence shown here is derived from an EMBL/GenBank/DDBJ whole genome shotgun (WGS) entry which is preliminary data.</text>
</comment>
<dbReference type="Proteomes" id="UP001284601">
    <property type="component" value="Unassembled WGS sequence"/>
</dbReference>
<reference evidence="1 2" key="2">
    <citation type="submission" date="2023-10" db="EMBL/GenBank/DDBJ databases">
        <authorList>
            <person name="Han X.F."/>
        </authorList>
    </citation>
    <scope>NUCLEOTIDE SEQUENCE [LARGE SCALE GENOMIC DNA]</scope>
    <source>
        <strain evidence="1 2">KCTC 39840</strain>
    </source>
</reference>
<dbReference type="RefSeq" id="WP_318596320.1">
    <property type="nucleotide sequence ID" value="NZ_JAWSTH010000012.1"/>
</dbReference>
<dbReference type="EMBL" id="JAWSTH010000012">
    <property type="protein sequence ID" value="MDW5594062.1"/>
    <property type="molecule type" value="Genomic_DNA"/>
</dbReference>
<reference evidence="2" key="1">
    <citation type="submission" date="2023-07" db="EMBL/GenBank/DDBJ databases">
        <title>Conexibacter stalactiti sp. nov., isolated from stalactites in a lava cave and emended description of the genus Conexibacter.</title>
        <authorList>
            <person name="Lee S.D."/>
        </authorList>
    </citation>
    <scope>NUCLEOTIDE SEQUENCE [LARGE SCALE GENOMIC DNA]</scope>
    <source>
        <strain evidence="2">KCTC 39840</strain>
    </source>
</reference>
<evidence type="ECO:0000313" key="2">
    <source>
        <dbReference type="Proteomes" id="UP001284601"/>
    </source>
</evidence>
<gene>
    <name evidence="1" type="ORF">R7226_06935</name>
</gene>
<evidence type="ECO:0000313" key="1">
    <source>
        <dbReference type="EMBL" id="MDW5594062.1"/>
    </source>
</evidence>
<protein>
    <submittedName>
        <fullName evidence="1">Uncharacterized protein</fullName>
    </submittedName>
</protein>
<proteinExistence type="predicted"/>
<organism evidence="1 2">
    <name type="scientific">Conexibacter stalactiti</name>
    <dbReference type="NCBI Taxonomy" id="1940611"/>
    <lineage>
        <taxon>Bacteria</taxon>
        <taxon>Bacillati</taxon>
        <taxon>Actinomycetota</taxon>
        <taxon>Thermoleophilia</taxon>
        <taxon>Solirubrobacterales</taxon>
        <taxon>Conexibacteraceae</taxon>
        <taxon>Conexibacter</taxon>
    </lineage>
</organism>
<sequence length="188" mass="19257">ARLLGAPGARGWRAAGVVLGAERYTVAAGEQRAVRVQLTRAAERVLAAQGSLRLTATAVPANAAEATVARPLRLLARRAPALSLSGAAITAGRDGSLAVQVRCPAWARCAGRLTLGSAGARPVASAPISVSGGAARAVRLRLGATARRALARAGRQRLRLQATVEIPAGRPTTTRRTVTVVAPARSTR</sequence>
<feature type="non-terminal residue" evidence="1">
    <location>
        <position position="1"/>
    </location>
</feature>
<keyword evidence="2" id="KW-1185">Reference proteome</keyword>
<name>A0ABU4HL84_9ACTN</name>